<dbReference type="Proteomes" id="UP001519641">
    <property type="component" value="Unassembled WGS sequence"/>
</dbReference>
<dbReference type="Pfam" id="PF12802">
    <property type="entry name" value="MarR_2"/>
    <property type="match status" value="1"/>
</dbReference>
<organism evidence="3 4">
    <name type="scientific">Curtobacterium aurantiacum</name>
    <dbReference type="NCBI Taxonomy" id="3236919"/>
    <lineage>
        <taxon>Bacteria</taxon>
        <taxon>Bacillati</taxon>
        <taxon>Actinomycetota</taxon>
        <taxon>Actinomycetes</taxon>
        <taxon>Micrococcales</taxon>
        <taxon>Microbacteriaceae</taxon>
        <taxon>Curtobacterium</taxon>
    </lineage>
</organism>
<evidence type="ECO:0000313" key="3">
    <source>
        <dbReference type="EMBL" id="MBT1588796.1"/>
    </source>
</evidence>
<evidence type="ECO:0000313" key="4">
    <source>
        <dbReference type="Proteomes" id="UP001519641"/>
    </source>
</evidence>
<evidence type="ECO:0000256" key="1">
    <source>
        <dbReference type="SAM" id="MobiDB-lite"/>
    </source>
</evidence>
<feature type="domain" description="HTH marR-type" evidence="2">
    <location>
        <begin position="35"/>
        <end position="170"/>
    </location>
</feature>
<evidence type="ECO:0000259" key="2">
    <source>
        <dbReference type="PROSITE" id="PS50995"/>
    </source>
</evidence>
<dbReference type="InterPro" id="IPR000835">
    <property type="entry name" value="HTH_MarR-typ"/>
</dbReference>
<feature type="compositionally biased region" description="Polar residues" evidence="1">
    <location>
        <begin position="15"/>
        <end position="25"/>
    </location>
</feature>
<dbReference type="PROSITE" id="PS50995">
    <property type="entry name" value="HTH_MARR_2"/>
    <property type="match status" value="1"/>
</dbReference>
<gene>
    <name evidence="3" type="ORF">KK097_13340</name>
</gene>
<dbReference type="Gene3D" id="1.10.10.10">
    <property type="entry name" value="Winged helix-like DNA-binding domain superfamily/Winged helix DNA-binding domain"/>
    <property type="match status" value="1"/>
</dbReference>
<comment type="caution">
    <text evidence="3">The sequence shown here is derived from an EMBL/GenBank/DDBJ whole genome shotgun (WGS) entry which is preliminary data.</text>
</comment>
<sequence>MSPGSCRTPSVVWTDRTTGGNANVSETRRSEKATAVAAWEALFRAQVAVMRSLNADFPGDEISFNEYDVCFNLSTQPGRRCRMRDLTGHLLLTQPSVSRLVDRLLARGIVEKQPDPTDARGVIVALTPHGFDVYRQVAVQHAASIARQVGAGLSDPELRTLTELCTKLRLAVGTAPDRRSVTRPVAAPDAATV</sequence>
<dbReference type="PANTHER" id="PTHR33164:SF43">
    <property type="entry name" value="HTH-TYPE TRANSCRIPTIONAL REPRESSOR YETL"/>
    <property type="match status" value="1"/>
</dbReference>
<reference evidence="3 4" key="1">
    <citation type="submission" date="2021-05" db="EMBL/GenBank/DDBJ databases">
        <title>Whole genome sequence of Curtobacterium flaccumfaciens pv. flaccumfaciens strain CFBP 8819.</title>
        <authorList>
            <person name="Osdaghi E."/>
            <person name="Taghouti G."/>
            <person name="Portier P."/>
            <person name="Fazliarab A."/>
            <person name="Taghavi S.M."/>
            <person name="Briand M."/>
            <person name="Le-Saux M."/>
            <person name="Jacques M.-A."/>
        </authorList>
    </citation>
    <scope>NUCLEOTIDE SEQUENCE [LARGE SCALE GENOMIC DNA]</scope>
    <source>
        <strain evidence="3 4">CFBP 8819</strain>
    </source>
</reference>
<proteinExistence type="predicted"/>
<dbReference type="EMBL" id="JAHEWS010000021">
    <property type="protein sequence ID" value="MBT1588796.1"/>
    <property type="molecule type" value="Genomic_DNA"/>
</dbReference>
<dbReference type="InterPro" id="IPR039422">
    <property type="entry name" value="MarR/SlyA-like"/>
</dbReference>
<dbReference type="InterPro" id="IPR036388">
    <property type="entry name" value="WH-like_DNA-bd_sf"/>
</dbReference>
<dbReference type="SMART" id="SM00347">
    <property type="entry name" value="HTH_MARR"/>
    <property type="match status" value="1"/>
</dbReference>
<dbReference type="PANTHER" id="PTHR33164">
    <property type="entry name" value="TRANSCRIPTIONAL REGULATOR, MARR FAMILY"/>
    <property type="match status" value="1"/>
</dbReference>
<dbReference type="SUPFAM" id="SSF46785">
    <property type="entry name" value="Winged helix' DNA-binding domain"/>
    <property type="match status" value="1"/>
</dbReference>
<protein>
    <submittedName>
        <fullName evidence="3">MarR family winged helix-turn-helix transcriptional regulator</fullName>
    </submittedName>
</protein>
<keyword evidence="4" id="KW-1185">Reference proteome</keyword>
<dbReference type="PRINTS" id="PR00598">
    <property type="entry name" value="HTHMARR"/>
</dbReference>
<name>A0ABS5VH20_9MICO</name>
<feature type="region of interest" description="Disordered" evidence="1">
    <location>
        <begin position="1"/>
        <end position="28"/>
    </location>
</feature>
<dbReference type="InterPro" id="IPR036390">
    <property type="entry name" value="WH_DNA-bd_sf"/>
</dbReference>
<accession>A0ABS5VH20</accession>